<evidence type="ECO:0000256" key="8">
    <source>
        <dbReference type="ARBA" id="ARBA00022723"/>
    </source>
</evidence>
<dbReference type="EMBL" id="SDOX01000006">
    <property type="protein sequence ID" value="TFJ87086.1"/>
    <property type="molecule type" value="Genomic_DNA"/>
</dbReference>
<keyword evidence="14" id="KW-0496">Mitochondrion</keyword>
<dbReference type="InterPro" id="IPR002885">
    <property type="entry name" value="PPR_rpt"/>
</dbReference>
<comment type="cofactor">
    <cofactor evidence="2">
        <name>Mg(2+)</name>
        <dbReference type="ChEBI" id="CHEBI:18420"/>
    </cofactor>
</comment>
<evidence type="ECO:0000256" key="5">
    <source>
        <dbReference type="ARBA" id="ARBA00012179"/>
    </source>
</evidence>
<evidence type="ECO:0000256" key="18">
    <source>
        <dbReference type="SAM" id="MobiDB-lite"/>
    </source>
</evidence>
<evidence type="ECO:0000256" key="17">
    <source>
        <dbReference type="PROSITE-ProRule" id="PRU00708"/>
    </source>
</evidence>
<dbReference type="InterPro" id="IPR033495">
    <property type="entry name" value="MRPP3_PIN_dom"/>
</dbReference>
<evidence type="ECO:0000313" key="22">
    <source>
        <dbReference type="Proteomes" id="UP000355283"/>
    </source>
</evidence>
<keyword evidence="10" id="KW-0378">Hydrolase</keyword>
<evidence type="ECO:0000259" key="20">
    <source>
        <dbReference type="Pfam" id="PF17177"/>
    </source>
</evidence>
<sequence length="572" mass="63552">MALKRVYKAAALNEDVGSNPSAPVPPFQSTLSESSSSPNAPPQDHKNGSLRQTKRMKRLLASDPAAAERMDYRRRLGLARRDDDIPTALQLFADVQARDIDIGSEGFNALIALLTTFERLEDADKVLTHMRRKQFSLTEATYVCMMRALALGGRQPEAAEDLLREMLAGGLRPRLRSYSPIIVGYAEQGKLENAFALYDKMLAQDIEPTETELVALLRVCSGEGGGNVEVDNFYRTLADLQDLVLEPGEGAWEAVAGWFEKRRERGDWAVGHDQAAKSGGRGKDRKAALAQTPSPEMSVRRGVVVDEAGVCSGCGTVLESIQLSSEAANELMTKVEELVLADRAREAEWARFKAWLRGPGGGGRAPEFDTVIDGANVGYFQMNYAQAPPHVNYEQISWVVEHFVGMGKKPLLVLHARHVDSRRVPPGYIALVQKWRERQLLLVVPYRNNDDWFWLFATVFKGGRTLLVTNDEMRDHHFQMLSQRTFLRWKERHQVHFSFGGYEKGGGRSVLIQVPAVYSKCIQGPGSGKAAGGREDENWHLPSAGDDKWLCVQVRREGATRAQSDGGMTEKS</sequence>
<dbReference type="PANTHER" id="PTHR13547:SF1">
    <property type="entry name" value="MITOCHONDRIAL RIBONUCLEASE P CATALYTIC SUBUNIT"/>
    <property type="match status" value="1"/>
</dbReference>
<keyword evidence="11" id="KW-0862">Zinc</keyword>
<evidence type="ECO:0000256" key="6">
    <source>
        <dbReference type="ARBA" id="ARBA00022694"/>
    </source>
</evidence>
<keyword evidence="8" id="KW-0479">Metal-binding</keyword>
<feature type="compositionally biased region" description="Polar residues" evidence="18">
    <location>
        <begin position="16"/>
        <end position="38"/>
    </location>
</feature>
<evidence type="ECO:0000256" key="14">
    <source>
        <dbReference type="ARBA" id="ARBA00023128"/>
    </source>
</evidence>
<evidence type="ECO:0000256" key="16">
    <source>
        <dbReference type="ARBA" id="ARBA00044559"/>
    </source>
</evidence>
<dbReference type="Pfam" id="PF17177">
    <property type="entry name" value="PPR_long"/>
    <property type="match status" value="1"/>
</dbReference>
<comment type="subcellular location">
    <subcellularLocation>
        <location evidence="3">Mitochondrion</location>
    </subcellularLocation>
</comment>
<protein>
    <recommendedName>
        <fullName evidence="15">Mitochondrial ribonuclease P catalytic subunit</fullName>
        <ecNumber evidence="5">3.1.26.5</ecNumber>
    </recommendedName>
    <alternativeName>
        <fullName evidence="16">Mitochondrial ribonuclease P protein 3</fullName>
    </alternativeName>
</protein>
<dbReference type="Gene3D" id="1.25.40.10">
    <property type="entry name" value="Tetratricopeptide repeat domain"/>
    <property type="match status" value="1"/>
</dbReference>
<proteinExistence type="inferred from homology"/>
<dbReference type="GO" id="GO:0004526">
    <property type="term" value="F:ribonuclease P activity"/>
    <property type="evidence" value="ECO:0007669"/>
    <property type="project" value="UniProtKB-EC"/>
</dbReference>
<dbReference type="Gene3D" id="3.40.50.11980">
    <property type="match status" value="1"/>
</dbReference>
<dbReference type="InterPro" id="IPR031595">
    <property type="entry name" value="PRORP_C"/>
</dbReference>
<dbReference type="OrthoDB" id="46913at2759"/>
<reference evidence="21 22" key="1">
    <citation type="submission" date="2019-01" db="EMBL/GenBank/DDBJ databases">
        <title>Nuclear Genome Assembly of the Microalgal Biofuel strain Nannochloropsis salina CCMP1776.</title>
        <authorList>
            <person name="Hovde B."/>
        </authorList>
    </citation>
    <scope>NUCLEOTIDE SEQUENCE [LARGE SCALE GENOMIC DNA]</scope>
    <source>
        <strain evidence="21 22">CCMP1776</strain>
    </source>
</reference>
<keyword evidence="12" id="KW-0460">Magnesium</keyword>
<evidence type="ECO:0000259" key="19">
    <source>
        <dbReference type="Pfam" id="PF16953"/>
    </source>
</evidence>
<feature type="repeat" description="PPR" evidence="17">
    <location>
        <begin position="174"/>
        <end position="208"/>
    </location>
</feature>
<accession>A0A4D9D6T4</accession>
<dbReference type="GO" id="GO:0046872">
    <property type="term" value="F:metal ion binding"/>
    <property type="evidence" value="ECO:0007669"/>
    <property type="project" value="UniProtKB-KW"/>
</dbReference>
<keyword evidence="9" id="KW-0677">Repeat</keyword>
<feature type="repeat" description="PPR" evidence="17">
    <location>
        <begin position="138"/>
        <end position="173"/>
    </location>
</feature>
<evidence type="ECO:0000256" key="15">
    <source>
        <dbReference type="ARBA" id="ARBA00044536"/>
    </source>
</evidence>
<evidence type="ECO:0000256" key="13">
    <source>
        <dbReference type="ARBA" id="ARBA00022946"/>
    </source>
</evidence>
<evidence type="ECO:0000313" key="21">
    <source>
        <dbReference type="EMBL" id="TFJ87086.1"/>
    </source>
</evidence>
<evidence type="ECO:0000256" key="9">
    <source>
        <dbReference type="ARBA" id="ARBA00022737"/>
    </source>
</evidence>
<dbReference type="AlphaFoldDB" id="A0A4D9D6T4"/>
<keyword evidence="13" id="KW-0809">Transit peptide</keyword>
<comment type="catalytic activity">
    <reaction evidence="1">
        <text>Endonucleolytic cleavage of RNA, removing 5'-extranucleotides from tRNA precursor.</text>
        <dbReference type="EC" id="3.1.26.5"/>
    </reaction>
</comment>
<feature type="region of interest" description="Disordered" evidence="18">
    <location>
        <begin position="270"/>
        <end position="295"/>
    </location>
</feature>
<dbReference type="InterPro" id="IPR033443">
    <property type="entry name" value="PROP1-like_PPR_dom"/>
</dbReference>
<comment type="caution">
    <text evidence="21">The sequence shown here is derived from an EMBL/GenBank/DDBJ whole genome shotgun (WGS) entry which is preliminary data.</text>
</comment>
<dbReference type="Proteomes" id="UP000355283">
    <property type="component" value="Unassembled WGS sequence"/>
</dbReference>
<feature type="domain" description="PROP1-like PPR" evidence="20">
    <location>
        <begin position="70"/>
        <end position="260"/>
    </location>
</feature>
<dbReference type="GO" id="GO:0005739">
    <property type="term" value="C:mitochondrion"/>
    <property type="evidence" value="ECO:0007669"/>
    <property type="project" value="UniProtKB-SubCell"/>
</dbReference>
<organism evidence="21 22">
    <name type="scientific">Nannochloropsis salina CCMP1776</name>
    <dbReference type="NCBI Taxonomy" id="1027361"/>
    <lineage>
        <taxon>Eukaryota</taxon>
        <taxon>Sar</taxon>
        <taxon>Stramenopiles</taxon>
        <taxon>Ochrophyta</taxon>
        <taxon>Eustigmatophyceae</taxon>
        <taxon>Eustigmatales</taxon>
        <taxon>Monodopsidaceae</taxon>
        <taxon>Microchloropsis</taxon>
        <taxon>Microchloropsis salina</taxon>
    </lineage>
</organism>
<feature type="domain" description="PRORP" evidence="19">
    <location>
        <begin position="305"/>
        <end position="547"/>
    </location>
</feature>
<evidence type="ECO:0000256" key="10">
    <source>
        <dbReference type="ARBA" id="ARBA00022801"/>
    </source>
</evidence>
<keyword evidence="6" id="KW-0819">tRNA processing</keyword>
<evidence type="ECO:0000256" key="3">
    <source>
        <dbReference type="ARBA" id="ARBA00004173"/>
    </source>
</evidence>
<dbReference type="PANTHER" id="PTHR13547">
    <property type="match status" value="1"/>
</dbReference>
<evidence type="ECO:0000256" key="4">
    <source>
        <dbReference type="ARBA" id="ARBA00007626"/>
    </source>
</evidence>
<evidence type="ECO:0000256" key="12">
    <source>
        <dbReference type="ARBA" id="ARBA00022842"/>
    </source>
</evidence>
<keyword evidence="22" id="KW-1185">Reference proteome</keyword>
<dbReference type="NCBIfam" id="TIGR00756">
    <property type="entry name" value="PPR"/>
    <property type="match status" value="1"/>
</dbReference>
<evidence type="ECO:0000256" key="1">
    <source>
        <dbReference type="ARBA" id="ARBA00000928"/>
    </source>
</evidence>
<dbReference type="Pfam" id="PF16953">
    <property type="entry name" value="PRORP"/>
    <property type="match status" value="1"/>
</dbReference>
<gene>
    <name evidence="21" type="ORF">NSK_001420</name>
</gene>
<evidence type="ECO:0000256" key="11">
    <source>
        <dbReference type="ARBA" id="ARBA00022833"/>
    </source>
</evidence>
<comment type="similarity">
    <text evidence="4">Belongs to the PPR family. P subfamily.</text>
</comment>
<dbReference type="CDD" id="cd18718">
    <property type="entry name" value="PIN_PRORP"/>
    <property type="match status" value="1"/>
</dbReference>
<evidence type="ECO:0000256" key="7">
    <source>
        <dbReference type="ARBA" id="ARBA00022722"/>
    </source>
</evidence>
<dbReference type="EC" id="3.1.26.5" evidence="5"/>
<dbReference type="PROSITE" id="PS51375">
    <property type="entry name" value="PPR"/>
    <property type="match status" value="2"/>
</dbReference>
<dbReference type="GO" id="GO:0001682">
    <property type="term" value="P:tRNA 5'-leader removal"/>
    <property type="evidence" value="ECO:0007669"/>
    <property type="project" value="TreeGrafter"/>
</dbReference>
<evidence type="ECO:0000256" key="2">
    <source>
        <dbReference type="ARBA" id="ARBA00001946"/>
    </source>
</evidence>
<keyword evidence="7" id="KW-0540">Nuclease</keyword>
<feature type="region of interest" description="Disordered" evidence="18">
    <location>
        <begin position="12"/>
        <end position="53"/>
    </location>
</feature>
<dbReference type="InterPro" id="IPR011990">
    <property type="entry name" value="TPR-like_helical_dom_sf"/>
</dbReference>
<name>A0A4D9D6T4_9STRA</name>